<dbReference type="PANTHER" id="PTHR43031:SF16">
    <property type="entry name" value="OXIDOREDUCTASE"/>
    <property type="match status" value="1"/>
</dbReference>
<dbReference type="InterPro" id="IPR036873">
    <property type="entry name" value="Rhodanese-like_dom_sf"/>
</dbReference>
<dbReference type="SUPFAM" id="SSF52821">
    <property type="entry name" value="Rhodanese/Cell cycle control phosphatase"/>
    <property type="match status" value="1"/>
</dbReference>
<gene>
    <name evidence="2" type="ORF">BEL07_02360</name>
</gene>
<dbReference type="InterPro" id="IPR001763">
    <property type="entry name" value="Rhodanese-like_dom"/>
</dbReference>
<dbReference type="RefSeq" id="WP_070351513.1">
    <property type="nucleotide sequence ID" value="NZ_CP043474.1"/>
</dbReference>
<dbReference type="EMBL" id="MCHX01000004">
    <property type="protein sequence ID" value="OFJ55281.1"/>
    <property type="molecule type" value="Genomic_DNA"/>
</dbReference>
<accession>A0A1E8QAJ4</accession>
<dbReference type="PANTHER" id="PTHR43031">
    <property type="entry name" value="FAD-DEPENDENT OXIDOREDUCTASE"/>
    <property type="match status" value="1"/>
</dbReference>
<dbReference type="Gene3D" id="6.10.140.1340">
    <property type="match status" value="1"/>
</dbReference>
<comment type="caution">
    <text evidence="2">The sequence shown here is derived from an EMBL/GenBank/DDBJ whole genome shotgun (WGS) entry which is preliminary data.</text>
</comment>
<dbReference type="SMART" id="SM00450">
    <property type="entry name" value="RHOD"/>
    <property type="match status" value="1"/>
</dbReference>
<evidence type="ECO:0000313" key="3">
    <source>
        <dbReference type="Proteomes" id="UP000178953"/>
    </source>
</evidence>
<evidence type="ECO:0000313" key="2">
    <source>
        <dbReference type="EMBL" id="OFJ55281.1"/>
    </source>
</evidence>
<evidence type="ECO:0000259" key="1">
    <source>
        <dbReference type="PROSITE" id="PS50206"/>
    </source>
</evidence>
<keyword evidence="3" id="KW-1185">Reference proteome</keyword>
<protein>
    <submittedName>
        <fullName evidence="2">Sulfurtransferase</fullName>
    </submittedName>
</protein>
<organism evidence="2 3">
    <name type="scientific">Mycolicibacterium grossiae</name>
    <dbReference type="NCBI Taxonomy" id="1552759"/>
    <lineage>
        <taxon>Bacteria</taxon>
        <taxon>Bacillati</taxon>
        <taxon>Actinomycetota</taxon>
        <taxon>Actinomycetes</taxon>
        <taxon>Mycobacteriales</taxon>
        <taxon>Mycobacteriaceae</taxon>
        <taxon>Mycolicibacterium</taxon>
    </lineage>
</organism>
<dbReference type="Gene3D" id="3.40.250.10">
    <property type="entry name" value="Rhodanese-like domain"/>
    <property type="match status" value="1"/>
</dbReference>
<name>A0A1E8QAJ4_9MYCO</name>
<dbReference type="InterPro" id="IPR021309">
    <property type="entry name" value="YgaP-like_TM"/>
</dbReference>
<dbReference type="OrthoDB" id="9800872at2"/>
<dbReference type="GO" id="GO:0016740">
    <property type="term" value="F:transferase activity"/>
    <property type="evidence" value="ECO:0007669"/>
    <property type="project" value="UniProtKB-KW"/>
</dbReference>
<feature type="domain" description="Rhodanese" evidence="1">
    <location>
        <begin position="16"/>
        <end position="106"/>
    </location>
</feature>
<dbReference type="Pfam" id="PF00581">
    <property type="entry name" value="Rhodanese"/>
    <property type="match status" value="1"/>
</dbReference>
<proteinExistence type="predicted"/>
<reference evidence="2 3" key="1">
    <citation type="submission" date="2016-09" db="EMBL/GenBank/DDBJ databases">
        <title>genome sequence of Mycobacterium sp. 739 SCH.</title>
        <authorList>
            <person name="Greninger A.L."/>
            <person name="Qin X."/>
            <person name="Jerome K."/>
            <person name="Vora S."/>
            <person name="Quinn K."/>
        </authorList>
    </citation>
    <scope>NUCLEOTIDE SEQUENCE [LARGE SCALE GENOMIC DNA]</scope>
    <source>
        <strain evidence="2 3">SCH</strain>
    </source>
</reference>
<dbReference type="PROSITE" id="PS50206">
    <property type="entry name" value="RHODANESE_3"/>
    <property type="match status" value="1"/>
</dbReference>
<dbReference type="InterPro" id="IPR050229">
    <property type="entry name" value="GlpE_sulfurtransferase"/>
</dbReference>
<dbReference type="AlphaFoldDB" id="A0A1E8QAJ4"/>
<dbReference type="Pfam" id="PF11127">
    <property type="entry name" value="YgaP-like_TM"/>
    <property type="match status" value="1"/>
</dbReference>
<sequence>MIVTTISAPKLSERLASGSVRIVDVRTPAEYETAHIAGSLNVPLDVMQERTRDVAERVGGDAVLVCRTGQRAERARRLLAGAGNDGGVVLDGGLSGWETGGFDVERGHRRWELERQVRLVAGSVVLGSVLGSVAVPRLKWLAAAIGGGLTFAALSDTCAMASALSRLPYNRGADYDPEALVAALSAS</sequence>
<dbReference type="CDD" id="cd00158">
    <property type="entry name" value="RHOD"/>
    <property type="match status" value="1"/>
</dbReference>
<keyword evidence="2" id="KW-0808">Transferase</keyword>
<dbReference type="Proteomes" id="UP000178953">
    <property type="component" value="Unassembled WGS sequence"/>
</dbReference>